<dbReference type="RefSeq" id="WP_203765634.1">
    <property type="nucleotide sequence ID" value="NZ_BAAABO010000019.1"/>
</dbReference>
<protein>
    <submittedName>
        <fullName evidence="2">Uncharacterized protein</fullName>
    </submittedName>
</protein>
<evidence type="ECO:0000313" key="2">
    <source>
        <dbReference type="EMBL" id="GID75367.1"/>
    </source>
</evidence>
<comment type="caution">
    <text evidence="2">The sequence shown here is derived from an EMBL/GenBank/DDBJ whole genome shotgun (WGS) entry which is preliminary data.</text>
</comment>
<reference evidence="2 3" key="1">
    <citation type="submission" date="2021-01" db="EMBL/GenBank/DDBJ databases">
        <title>Whole genome shotgun sequence of Actinoplanes deccanensis NBRC 13994.</title>
        <authorList>
            <person name="Komaki H."/>
            <person name="Tamura T."/>
        </authorList>
    </citation>
    <scope>NUCLEOTIDE SEQUENCE [LARGE SCALE GENOMIC DNA]</scope>
    <source>
        <strain evidence="2 3">NBRC 13994</strain>
    </source>
</reference>
<dbReference type="EMBL" id="BOMI01000077">
    <property type="protein sequence ID" value="GID75367.1"/>
    <property type="molecule type" value="Genomic_DNA"/>
</dbReference>
<feature type="transmembrane region" description="Helical" evidence="1">
    <location>
        <begin position="39"/>
        <end position="61"/>
    </location>
</feature>
<organism evidence="2 3">
    <name type="scientific">Paractinoplanes deccanensis</name>
    <dbReference type="NCBI Taxonomy" id="113561"/>
    <lineage>
        <taxon>Bacteria</taxon>
        <taxon>Bacillati</taxon>
        <taxon>Actinomycetota</taxon>
        <taxon>Actinomycetes</taxon>
        <taxon>Micromonosporales</taxon>
        <taxon>Micromonosporaceae</taxon>
        <taxon>Paractinoplanes</taxon>
    </lineage>
</organism>
<keyword evidence="1" id="KW-0472">Membrane</keyword>
<keyword evidence="1" id="KW-0812">Transmembrane</keyword>
<accession>A0ABQ3Y5V6</accession>
<sequence length="391" mass="42111">MSYRIEDVLESVAEGAPAPRTSTDDIIAGAHRIRVRRRWTAVAGAGGAAAVTVAVVVAVTGTAPHAARPQPPAASAAVSPAPVAARDFAQPKGLELTVAEARAGKWRIGPGGTATAGYQQIPVYRDGMTMETDGVAYPYPDGTLTFYKPGVYDIEAFGVTTWPKERYGPPRNVTVAGRPGIERQLTYVLPNVEDMRARLRANPGMRPDDPSIRTETFTRTAFAWRFDGTAWATFVPSSSREPLSRAESLAIVEAVRPRTAEPVRAPYTLGWLPPGWSVTLAEQGPTDMASRVFLDREAPAGGELALPVDEYPARGRLTIWVGTPKSFNAPGKGETMKCVDVNGYCTLVVDGNHFAELQRVGKALSMDDVRRILRGLTFTAVADRSAWKPLP</sequence>
<evidence type="ECO:0000313" key="3">
    <source>
        <dbReference type="Proteomes" id="UP000609879"/>
    </source>
</evidence>
<dbReference type="Proteomes" id="UP000609879">
    <property type="component" value="Unassembled WGS sequence"/>
</dbReference>
<name>A0ABQ3Y5V6_9ACTN</name>
<keyword evidence="1" id="KW-1133">Transmembrane helix</keyword>
<evidence type="ECO:0000256" key="1">
    <source>
        <dbReference type="SAM" id="Phobius"/>
    </source>
</evidence>
<gene>
    <name evidence="2" type="ORF">Ade02nite_40080</name>
</gene>
<proteinExistence type="predicted"/>
<keyword evidence="3" id="KW-1185">Reference proteome</keyword>